<organism evidence="4 5">
    <name type="scientific">Pinctada imbricata</name>
    <name type="common">Atlantic pearl-oyster</name>
    <name type="synonym">Pinctada martensii</name>
    <dbReference type="NCBI Taxonomy" id="66713"/>
    <lineage>
        <taxon>Eukaryota</taxon>
        <taxon>Metazoa</taxon>
        <taxon>Spiralia</taxon>
        <taxon>Lophotrochozoa</taxon>
        <taxon>Mollusca</taxon>
        <taxon>Bivalvia</taxon>
        <taxon>Autobranchia</taxon>
        <taxon>Pteriomorphia</taxon>
        <taxon>Pterioida</taxon>
        <taxon>Pterioidea</taxon>
        <taxon>Pteriidae</taxon>
        <taxon>Pinctada</taxon>
    </lineage>
</organism>
<dbReference type="SUPFAM" id="SSF47986">
    <property type="entry name" value="DEATH domain"/>
    <property type="match status" value="1"/>
</dbReference>
<feature type="domain" description="CARD" evidence="3">
    <location>
        <begin position="1"/>
        <end position="94"/>
    </location>
</feature>
<evidence type="ECO:0000313" key="5">
    <source>
        <dbReference type="Proteomes" id="UP001186944"/>
    </source>
</evidence>
<dbReference type="EMBL" id="VSWD01000005">
    <property type="protein sequence ID" value="KAK3102648.1"/>
    <property type="molecule type" value="Genomic_DNA"/>
</dbReference>
<proteinExistence type="predicted"/>
<sequence length="480" mass="55937">MDKEQRKRITSNITFLKERLGYLDPILDNLLSKDVLSPEQRDRIDKVQPPTPHKKFNEFIQFLLASPDPGTFNSFITALEEERYFNIVEKLNKDGTGRRAQSSLRDRPDNYIRPATSVPRPITAVVKQQQQEHQESAAVTPYKEKPLIRSHTSIAKTSPSYYEDPAADEDEKSEISVPPTPTTPVPRHRRTRSPDAKGPALYVDKVTVAIGQMFAEFSGKLTNDLMDGFERRRHEEKVDIEICMEKKIEEVVEKRIDDKLTAFKGEFEKEKTELNERNEKALLALHDSIDQLRMYQDEYLQLKAKYEQLQETHSKMRDKENERWQRLSSLNKENSGLKNDTEVLRGQIIELRDRVQELESDNRALKDNEIQDQCKINQLVADKEDLLVELERTEREKMDLKLRVDSLSREIEKLLSQQQERANQDDKAYQDALKKQNDRLDELYKVVQALTDRDRQTRNLFIGGNAVTKMARTPSSRPKN</sequence>
<protein>
    <recommendedName>
        <fullName evidence="3">CARD domain-containing protein</fullName>
    </recommendedName>
</protein>
<evidence type="ECO:0000256" key="2">
    <source>
        <dbReference type="SAM" id="MobiDB-lite"/>
    </source>
</evidence>
<dbReference type="AlphaFoldDB" id="A0AA89C7G6"/>
<evidence type="ECO:0000313" key="4">
    <source>
        <dbReference type="EMBL" id="KAK3102648.1"/>
    </source>
</evidence>
<accession>A0AA89C7G6</accession>
<dbReference type="InterPro" id="IPR001315">
    <property type="entry name" value="CARD"/>
</dbReference>
<dbReference type="PROSITE" id="PS50209">
    <property type="entry name" value="CARD"/>
    <property type="match status" value="1"/>
</dbReference>
<dbReference type="InterPro" id="IPR011029">
    <property type="entry name" value="DEATH-like_dom_sf"/>
</dbReference>
<evidence type="ECO:0000259" key="3">
    <source>
        <dbReference type="PROSITE" id="PS50209"/>
    </source>
</evidence>
<name>A0AA89C7G6_PINIB</name>
<dbReference type="SUPFAM" id="SSF58026">
    <property type="entry name" value="Delta-sleep-inducing peptide immunoreactive peptide"/>
    <property type="match status" value="1"/>
</dbReference>
<evidence type="ECO:0000256" key="1">
    <source>
        <dbReference type="SAM" id="Coils"/>
    </source>
</evidence>
<comment type="caution">
    <text evidence="4">The sequence shown here is derived from an EMBL/GenBank/DDBJ whole genome shotgun (WGS) entry which is preliminary data.</text>
</comment>
<dbReference type="CDD" id="cd01671">
    <property type="entry name" value="CARD"/>
    <property type="match status" value="1"/>
</dbReference>
<feature type="region of interest" description="Disordered" evidence="2">
    <location>
        <begin position="145"/>
        <end position="198"/>
    </location>
</feature>
<gene>
    <name evidence="4" type="ORF">FSP39_012845</name>
</gene>
<keyword evidence="5" id="KW-1185">Reference proteome</keyword>
<dbReference type="Proteomes" id="UP001186944">
    <property type="component" value="Unassembled WGS sequence"/>
</dbReference>
<reference evidence="4" key="1">
    <citation type="submission" date="2019-08" db="EMBL/GenBank/DDBJ databases">
        <title>The improved chromosome-level genome for the pearl oyster Pinctada fucata martensii using PacBio sequencing and Hi-C.</title>
        <authorList>
            <person name="Zheng Z."/>
        </authorList>
    </citation>
    <scope>NUCLEOTIDE SEQUENCE</scope>
    <source>
        <strain evidence="4">ZZ-2019</strain>
        <tissue evidence="4">Adductor muscle</tissue>
    </source>
</reference>
<feature type="coiled-coil region" evidence="1">
    <location>
        <begin position="264"/>
        <end position="453"/>
    </location>
</feature>
<feature type="region of interest" description="Disordered" evidence="2">
    <location>
        <begin position="95"/>
        <end position="115"/>
    </location>
</feature>
<feature type="compositionally biased region" description="Polar residues" evidence="2">
    <location>
        <begin position="150"/>
        <end position="160"/>
    </location>
</feature>
<dbReference type="Gene3D" id="1.10.533.10">
    <property type="entry name" value="Death Domain, Fas"/>
    <property type="match status" value="1"/>
</dbReference>
<dbReference type="GO" id="GO:0042981">
    <property type="term" value="P:regulation of apoptotic process"/>
    <property type="evidence" value="ECO:0007669"/>
    <property type="project" value="InterPro"/>
</dbReference>
<keyword evidence="1" id="KW-0175">Coiled coil</keyword>
<dbReference type="Pfam" id="PF00619">
    <property type="entry name" value="CARD"/>
    <property type="match status" value="1"/>
</dbReference>